<organism evidence="3">
    <name type="scientific">Salmonella typhimurium</name>
    <dbReference type="NCBI Taxonomy" id="90371"/>
    <lineage>
        <taxon>Bacteria</taxon>
        <taxon>Pseudomonadati</taxon>
        <taxon>Pseudomonadota</taxon>
        <taxon>Gammaproteobacteria</taxon>
        <taxon>Enterobacterales</taxon>
        <taxon>Enterobacteriaceae</taxon>
        <taxon>Salmonella</taxon>
    </lineage>
</organism>
<dbReference type="InterPro" id="IPR041459">
    <property type="entry name" value="MPTase-PolyVal"/>
</dbReference>
<evidence type="ECO:0000259" key="1">
    <source>
        <dbReference type="Pfam" id="PF08401"/>
    </source>
</evidence>
<evidence type="ECO:0000313" key="3">
    <source>
        <dbReference type="EMBL" id="HAC9199966.1"/>
    </source>
</evidence>
<dbReference type="InterPro" id="IPR013610">
    <property type="entry name" value="ArdC_N"/>
</dbReference>
<dbReference type="InterPro" id="IPR017113">
    <property type="entry name" value="Antirestriction_ArdC"/>
</dbReference>
<protein>
    <submittedName>
        <fullName evidence="3">DUF1738 domain-containing protein</fullName>
    </submittedName>
</protein>
<feature type="domain" description="Polyvalent protein metallopeptidase" evidence="2">
    <location>
        <begin position="152"/>
        <end position="275"/>
    </location>
</feature>
<reference evidence="3" key="2">
    <citation type="submission" date="2019-01" db="EMBL/GenBank/DDBJ databases">
        <authorList>
            <consortium name="NCBI Pathogen Detection Project"/>
        </authorList>
    </citation>
    <scope>NUCLEOTIDE SEQUENCE</scope>
    <source>
        <strain evidence="3">S05996-14</strain>
    </source>
</reference>
<dbReference type="EMBL" id="DAANBZ010000029">
    <property type="protein sequence ID" value="HAC9199966.1"/>
    <property type="molecule type" value="Genomic_DNA"/>
</dbReference>
<dbReference type="Pfam" id="PF18818">
    <property type="entry name" value="MPTase-PolyVal"/>
    <property type="match status" value="1"/>
</dbReference>
<accession>A0A706FTL7</accession>
<dbReference type="AlphaFoldDB" id="A0A706FTL7"/>
<sequence length="297" mass="33262">MNAKTKFDLYQHVTDRIIASIEAGTPAWRKPWTGEAATMQMPLRSNGEAYRGINVVMLWLTAAEKGYRSAYWFTYRQAQELGGQVRKGEKGSTVVKFGTIEREDEQTGEEKKIPYLKGYTVFNADQIDGLPEQYHAAPAETARDLGTTADPELDAFFAATGADIRTSSEPRAYYNPTGDYIHMPPIATFHSAAGYYATLAHEATHWTGHKSRLDRFSRFSDRKSYAFEELIAEIGNCMLCASLGLIPDFDQSAAYVQSWLRALKDDKRLIFKAATEAQKAADLLQENAANFQRKEAA</sequence>
<dbReference type="GO" id="GO:0003697">
    <property type="term" value="F:single-stranded DNA binding"/>
    <property type="evidence" value="ECO:0007669"/>
    <property type="project" value="InterPro"/>
</dbReference>
<reference evidence="3" key="1">
    <citation type="journal article" date="2018" name="Genome Biol.">
        <title>SKESA: strategic k-mer extension for scrupulous assemblies.</title>
        <authorList>
            <person name="Souvorov A."/>
            <person name="Agarwala R."/>
            <person name="Lipman D.J."/>
        </authorList>
    </citation>
    <scope>NUCLEOTIDE SEQUENCE</scope>
    <source>
        <strain evidence="3">S05996-14</strain>
    </source>
</reference>
<dbReference type="PIRSF" id="PIRSF037112">
    <property type="entry name" value="Antirestriction_ArdC"/>
    <property type="match status" value="1"/>
</dbReference>
<evidence type="ECO:0000259" key="2">
    <source>
        <dbReference type="Pfam" id="PF18818"/>
    </source>
</evidence>
<gene>
    <name evidence="3" type="ORF">G0J44_22440</name>
</gene>
<comment type="caution">
    <text evidence="3">The sequence shown here is derived from an EMBL/GenBank/DDBJ whole genome shotgun (WGS) entry which is preliminary data.</text>
</comment>
<feature type="domain" description="N-terminal" evidence="1">
    <location>
        <begin position="8"/>
        <end position="122"/>
    </location>
</feature>
<proteinExistence type="predicted"/>
<name>A0A706FTL7_SALTM</name>
<dbReference type="Pfam" id="PF08401">
    <property type="entry name" value="ArdcN"/>
    <property type="match status" value="1"/>
</dbReference>